<comment type="caution">
    <text evidence="2">The sequence shown here is derived from an EMBL/GenBank/DDBJ whole genome shotgun (WGS) entry which is preliminary data.</text>
</comment>
<protein>
    <submittedName>
        <fullName evidence="2">Uncharacterized protein</fullName>
    </submittedName>
</protein>
<dbReference type="Proteomes" id="UP000193920">
    <property type="component" value="Unassembled WGS sequence"/>
</dbReference>
<sequence length="288" mass="33115">MNINRKNLNQSIDESNDVEKNNKRKIDDISDDHSTTDNLNKKIKPDDKYSNIIEEINFLKDKYKISVNIVDLPNIKLILNDNKNCEIPWNDFITMINTIKKEESEAKTSDSSNANMKEDEDMNSSSLSLNTLSNSSTKKINNERVLLVISLNLSNYIDMNEAENEYNIPGDNQGNIVIYARIPKSTKRYSHQGIYDWNISYIKKKSIFQTSDEDNKLKEKKIYEFVSQKIHDQDTATNTTTNINVSSQDPSIQPTTSIIKNPTTTSFNTIPVIKVWHIVEWILEGIKS</sequence>
<feature type="compositionally biased region" description="Polar residues" evidence="1">
    <location>
        <begin position="1"/>
        <end position="13"/>
    </location>
</feature>
<organism evidence="2 3">
    <name type="scientific">Neocallimastix californiae</name>
    <dbReference type="NCBI Taxonomy" id="1754190"/>
    <lineage>
        <taxon>Eukaryota</taxon>
        <taxon>Fungi</taxon>
        <taxon>Fungi incertae sedis</taxon>
        <taxon>Chytridiomycota</taxon>
        <taxon>Chytridiomycota incertae sedis</taxon>
        <taxon>Neocallimastigomycetes</taxon>
        <taxon>Neocallimastigales</taxon>
        <taxon>Neocallimastigaceae</taxon>
        <taxon>Neocallimastix</taxon>
    </lineage>
</organism>
<reference evidence="2 3" key="1">
    <citation type="submission" date="2016-08" db="EMBL/GenBank/DDBJ databases">
        <title>A Parts List for Fungal Cellulosomes Revealed by Comparative Genomics.</title>
        <authorList>
            <consortium name="DOE Joint Genome Institute"/>
            <person name="Haitjema C.H."/>
            <person name="Gilmore S.P."/>
            <person name="Henske J.K."/>
            <person name="Solomon K.V."/>
            <person name="De Groot R."/>
            <person name="Kuo A."/>
            <person name="Mondo S.J."/>
            <person name="Salamov A.A."/>
            <person name="Labutti K."/>
            <person name="Zhao Z."/>
            <person name="Chiniquy J."/>
            <person name="Barry K."/>
            <person name="Brewer H.M."/>
            <person name="Purvine S.O."/>
            <person name="Wright A.T."/>
            <person name="Boxma B."/>
            <person name="Van Alen T."/>
            <person name="Hackstein J.H."/>
            <person name="Baker S.E."/>
            <person name="Grigoriev I.V."/>
            <person name="O'Malley M.A."/>
        </authorList>
    </citation>
    <scope>NUCLEOTIDE SEQUENCE [LARGE SCALE GENOMIC DNA]</scope>
    <source>
        <strain evidence="2 3">G1</strain>
    </source>
</reference>
<dbReference type="AlphaFoldDB" id="A0A1Y2FFW0"/>
<name>A0A1Y2FFW0_9FUNG</name>
<dbReference type="STRING" id="1754190.A0A1Y2FFW0"/>
<gene>
    <name evidence="2" type="ORF">LY90DRAFT_4162</name>
</gene>
<evidence type="ECO:0000313" key="3">
    <source>
        <dbReference type="Proteomes" id="UP000193920"/>
    </source>
</evidence>
<accession>A0A1Y2FFW0</accession>
<feature type="compositionally biased region" description="Basic and acidic residues" evidence="1">
    <location>
        <begin position="17"/>
        <end position="42"/>
    </location>
</feature>
<feature type="region of interest" description="Disordered" evidence="1">
    <location>
        <begin position="1"/>
        <end position="42"/>
    </location>
</feature>
<evidence type="ECO:0000313" key="2">
    <source>
        <dbReference type="EMBL" id="ORY81705.1"/>
    </source>
</evidence>
<proteinExistence type="predicted"/>
<dbReference type="OrthoDB" id="2146577at2759"/>
<dbReference type="EMBL" id="MCOG01000010">
    <property type="protein sequence ID" value="ORY81705.1"/>
    <property type="molecule type" value="Genomic_DNA"/>
</dbReference>
<feature type="region of interest" description="Disordered" evidence="1">
    <location>
        <begin position="103"/>
        <end position="128"/>
    </location>
</feature>
<keyword evidence="3" id="KW-1185">Reference proteome</keyword>
<evidence type="ECO:0000256" key="1">
    <source>
        <dbReference type="SAM" id="MobiDB-lite"/>
    </source>
</evidence>